<feature type="transmembrane region" description="Helical" evidence="1">
    <location>
        <begin position="435"/>
        <end position="460"/>
    </location>
</feature>
<proteinExistence type="predicted"/>
<dbReference type="InterPro" id="IPR032675">
    <property type="entry name" value="LRR_dom_sf"/>
</dbReference>
<sequence>MESSSSLLDLAIRTVFGNIDKYDKEYVKIVVEPVRQKMLHEVFQKADNHCVTCDGQENINDKLWAILPCLINSKLATKLDTNDINMRYCKCSELSNSRFQELIRSLRSLTPNLKELKIEVTMQVKYSLEERELASISQLKNLAILKICNVQVPLLGILDLTRQCENLKSISATNVECDDLLPNAALREDFVYVNIKAFNARYPGQLLLKMETTMPEGPKYADHTHYVEFRLIVRPRKIRHLILPQLFAKKLKEIDFNCNDLEDMEDMEEFQHFPAIKYARIDCANKSAHVLRCFMKRNGESLQELTLSEIDIREKITFGEIFSLCPNLQSLGLNCCTVVGNDAPVDGMRQLKEFEWKTHESEFCGYRKGCRHLYDEVAFSSVLSAPLLKRLYFELPNMDFSDNATVIARIERREILRNLKRLLSLHESSTASASIAIVLVLCSPVLYVVFLSCTHCSLFFKSSKVDS</sequence>
<dbReference type="SUPFAM" id="SSF52058">
    <property type="entry name" value="L domain-like"/>
    <property type="match status" value="1"/>
</dbReference>
<evidence type="ECO:0000313" key="3">
    <source>
        <dbReference type="Proteomes" id="UP000494165"/>
    </source>
</evidence>
<dbReference type="Proteomes" id="UP000494165">
    <property type="component" value="Unassembled WGS sequence"/>
</dbReference>
<keyword evidence="1" id="KW-0472">Membrane</keyword>
<keyword evidence="1" id="KW-0812">Transmembrane</keyword>
<comment type="caution">
    <text evidence="2">The sequence shown here is derived from an EMBL/GenBank/DDBJ whole genome shotgun (WGS) entry which is preliminary data.</text>
</comment>
<dbReference type="OrthoDB" id="2882671at2759"/>
<dbReference type="EMBL" id="CADEPI010000225">
    <property type="protein sequence ID" value="CAB3381119.1"/>
    <property type="molecule type" value="Genomic_DNA"/>
</dbReference>
<keyword evidence="3" id="KW-1185">Reference proteome</keyword>
<evidence type="ECO:0000313" key="2">
    <source>
        <dbReference type="EMBL" id="CAB3381119.1"/>
    </source>
</evidence>
<dbReference type="Gene3D" id="3.80.10.10">
    <property type="entry name" value="Ribonuclease Inhibitor"/>
    <property type="match status" value="1"/>
</dbReference>
<keyword evidence="1" id="KW-1133">Transmembrane helix</keyword>
<accession>A0A8S1DJC2</accession>
<reference evidence="2 3" key="1">
    <citation type="submission" date="2020-04" db="EMBL/GenBank/DDBJ databases">
        <authorList>
            <person name="Alioto T."/>
            <person name="Alioto T."/>
            <person name="Gomez Garrido J."/>
        </authorList>
    </citation>
    <scope>NUCLEOTIDE SEQUENCE [LARGE SCALE GENOMIC DNA]</scope>
</reference>
<gene>
    <name evidence="2" type="ORF">CLODIP_2_CD09717</name>
</gene>
<organism evidence="2 3">
    <name type="scientific">Cloeon dipterum</name>
    <dbReference type="NCBI Taxonomy" id="197152"/>
    <lineage>
        <taxon>Eukaryota</taxon>
        <taxon>Metazoa</taxon>
        <taxon>Ecdysozoa</taxon>
        <taxon>Arthropoda</taxon>
        <taxon>Hexapoda</taxon>
        <taxon>Insecta</taxon>
        <taxon>Pterygota</taxon>
        <taxon>Palaeoptera</taxon>
        <taxon>Ephemeroptera</taxon>
        <taxon>Pisciforma</taxon>
        <taxon>Baetidae</taxon>
        <taxon>Cloeon</taxon>
    </lineage>
</organism>
<name>A0A8S1DJC2_9INSE</name>
<protein>
    <submittedName>
        <fullName evidence="2">Uncharacterized protein</fullName>
    </submittedName>
</protein>
<dbReference type="AlphaFoldDB" id="A0A8S1DJC2"/>
<evidence type="ECO:0000256" key="1">
    <source>
        <dbReference type="SAM" id="Phobius"/>
    </source>
</evidence>